<reference evidence="2" key="1">
    <citation type="submission" date="2018-03" db="EMBL/GenBank/DDBJ databases">
        <authorList>
            <person name="Guldener U."/>
        </authorList>
    </citation>
    <scope>NUCLEOTIDE SEQUENCE</scope>
</reference>
<organism evidence="2 3">
    <name type="scientific">Cephalotrichum gorgonifer</name>
    <dbReference type="NCBI Taxonomy" id="2041049"/>
    <lineage>
        <taxon>Eukaryota</taxon>
        <taxon>Fungi</taxon>
        <taxon>Dikarya</taxon>
        <taxon>Ascomycota</taxon>
        <taxon>Pezizomycotina</taxon>
        <taxon>Sordariomycetes</taxon>
        <taxon>Hypocreomycetidae</taxon>
        <taxon>Microascales</taxon>
        <taxon>Microascaceae</taxon>
        <taxon>Cephalotrichum</taxon>
    </lineage>
</organism>
<evidence type="ECO:0000313" key="3">
    <source>
        <dbReference type="Proteomes" id="UP001187682"/>
    </source>
</evidence>
<evidence type="ECO:0000313" key="2">
    <source>
        <dbReference type="EMBL" id="SPO06568.1"/>
    </source>
</evidence>
<comment type="caution">
    <text evidence="2">The sequence shown here is derived from an EMBL/GenBank/DDBJ whole genome shotgun (WGS) entry which is preliminary data.</text>
</comment>
<feature type="chain" id="PRO_5042180647" description="Glycoside hydrolase 131 catalytic N-terminal domain-containing protein" evidence="1">
    <location>
        <begin position="21"/>
        <end position="246"/>
    </location>
</feature>
<dbReference type="AlphaFoldDB" id="A0AAE8SZ91"/>
<accession>A0AAE8SZ91</accession>
<evidence type="ECO:0008006" key="4">
    <source>
        <dbReference type="Google" id="ProtNLM"/>
    </source>
</evidence>
<protein>
    <recommendedName>
        <fullName evidence="4">Glycoside hydrolase 131 catalytic N-terminal domain-containing protein</fullName>
    </recommendedName>
</protein>
<keyword evidence="3" id="KW-1185">Reference proteome</keyword>
<proteinExistence type="predicted"/>
<keyword evidence="1" id="KW-0732">Signal</keyword>
<dbReference type="Proteomes" id="UP001187682">
    <property type="component" value="Unassembled WGS sequence"/>
</dbReference>
<sequence>MRANTFAALSILSLATGSLARLGSRPTTSSDDDLISQKSRVTAFVKTGDGLKVECWEIGTLIPQQVTMADGSKGQVARMSMQAGIREVSILSWPSDVVIFSFLHGSDELQGNSFTFNAQPNLFTLKDGLIMIDAVVADADAGVAAESSGTYVFADLNGDDWFYFEDSTTADSKTASSQRQQDQSHFRIRTVSGSDTTLINFEYEHTPSHKVLHEGRCNFAGLKPVVESSQYDPDAGLGLRVQPSEL</sequence>
<dbReference type="EMBL" id="ONZQ02000016">
    <property type="protein sequence ID" value="SPO06568.1"/>
    <property type="molecule type" value="Genomic_DNA"/>
</dbReference>
<name>A0AAE8SZ91_9PEZI</name>
<gene>
    <name evidence="2" type="ORF">DNG_09258</name>
</gene>
<feature type="signal peptide" evidence="1">
    <location>
        <begin position="1"/>
        <end position="20"/>
    </location>
</feature>
<evidence type="ECO:0000256" key="1">
    <source>
        <dbReference type="SAM" id="SignalP"/>
    </source>
</evidence>